<evidence type="ECO:0000313" key="9">
    <source>
        <dbReference type="Proteomes" id="UP000790833"/>
    </source>
</evidence>
<comment type="subcellular location">
    <subcellularLocation>
        <location evidence="1">Membrane</location>
        <topology evidence="1">Multi-pass membrane protein</topology>
    </subcellularLocation>
</comment>
<evidence type="ECO:0000256" key="5">
    <source>
        <dbReference type="ARBA" id="ARBA00023136"/>
    </source>
</evidence>
<evidence type="ECO:0000313" key="8">
    <source>
        <dbReference type="EMBL" id="KAG7192663.1"/>
    </source>
</evidence>
<dbReference type="GO" id="GO:0016020">
    <property type="term" value="C:membrane"/>
    <property type="evidence" value="ECO:0007669"/>
    <property type="project" value="UniProtKB-SubCell"/>
</dbReference>
<dbReference type="RefSeq" id="XP_043048213.1">
    <property type="nucleotide sequence ID" value="XM_043192241.1"/>
</dbReference>
<gene>
    <name evidence="8" type="ORF">KQ657_001443</name>
</gene>
<keyword evidence="3" id="KW-0812">Transmembrane</keyword>
<name>A0A9P7V7S3_9ASCO</name>
<comment type="similarity">
    <text evidence="2 7">Belongs to the peroxisomal membrane protein PXMP2/4 family.</text>
</comment>
<evidence type="ECO:0000256" key="1">
    <source>
        <dbReference type="ARBA" id="ARBA00004141"/>
    </source>
</evidence>
<keyword evidence="9" id="KW-1185">Reference proteome</keyword>
<dbReference type="PANTHER" id="PTHR11266">
    <property type="entry name" value="PEROXISOMAL MEMBRANE PROTEIN 2, PXMP2 MPV17"/>
    <property type="match status" value="1"/>
</dbReference>
<evidence type="ECO:0000256" key="7">
    <source>
        <dbReference type="RuleBase" id="RU363053"/>
    </source>
</evidence>
<protein>
    <recommendedName>
        <fullName evidence="6">Protein SYM1</fullName>
    </recommendedName>
</protein>
<organism evidence="8 9">
    <name type="scientific">Scheffersomyces spartinae</name>
    <dbReference type="NCBI Taxonomy" id="45513"/>
    <lineage>
        <taxon>Eukaryota</taxon>
        <taxon>Fungi</taxon>
        <taxon>Dikarya</taxon>
        <taxon>Ascomycota</taxon>
        <taxon>Saccharomycotina</taxon>
        <taxon>Pichiomycetes</taxon>
        <taxon>Debaryomycetaceae</taxon>
        <taxon>Scheffersomyces</taxon>
    </lineage>
</organism>
<dbReference type="GeneID" id="66114817"/>
<comment type="caution">
    <text evidence="8">The sequence shown here is derived from an EMBL/GenBank/DDBJ whole genome shotgun (WGS) entry which is preliminary data.</text>
</comment>
<accession>A0A9P7V7S3</accession>
<dbReference type="PANTHER" id="PTHR11266:SF17">
    <property type="entry name" value="PROTEIN MPV17"/>
    <property type="match status" value="1"/>
</dbReference>
<dbReference type="InterPro" id="IPR007248">
    <property type="entry name" value="Mpv17_PMP22"/>
</dbReference>
<evidence type="ECO:0000256" key="3">
    <source>
        <dbReference type="ARBA" id="ARBA00022692"/>
    </source>
</evidence>
<evidence type="ECO:0000256" key="4">
    <source>
        <dbReference type="ARBA" id="ARBA00022989"/>
    </source>
</evidence>
<dbReference type="AlphaFoldDB" id="A0A9P7V7S3"/>
<dbReference type="Pfam" id="PF04117">
    <property type="entry name" value="Mpv17_PMP22"/>
    <property type="match status" value="1"/>
</dbReference>
<dbReference type="GO" id="GO:0005739">
    <property type="term" value="C:mitochondrion"/>
    <property type="evidence" value="ECO:0007669"/>
    <property type="project" value="TreeGrafter"/>
</dbReference>
<keyword evidence="4" id="KW-1133">Transmembrane helix</keyword>
<dbReference type="Proteomes" id="UP000790833">
    <property type="component" value="Unassembled WGS sequence"/>
</dbReference>
<sequence>MVTTGVLFATGDILAQAMFPHVDHLDNDNPEEHKDTSLWTTFHYPRTLRAMIYGSFFFAPISVMWQTRKLPLIKNPFIHRYRQIWPHSKIHFYDSTWRLSIDQLFMPSLVWIPLYNTVMTVLALHDNPLHLAKEKLENNWWRVLKASWTVWPAFQFANLMWTPVHLRIVAANLWSVGWNCFLSFVHNTKGHGKGSGKKLEELVDIETDDEEQTMVYS</sequence>
<proteinExistence type="inferred from homology"/>
<evidence type="ECO:0000256" key="6">
    <source>
        <dbReference type="ARBA" id="ARBA00039302"/>
    </source>
</evidence>
<dbReference type="EMBL" id="JAHMUF010000016">
    <property type="protein sequence ID" value="KAG7192663.1"/>
    <property type="molecule type" value="Genomic_DNA"/>
</dbReference>
<evidence type="ECO:0000256" key="2">
    <source>
        <dbReference type="ARBA" id="ARBA00006824"/>
    </source>
</evidence>
<reference evidence="8" key="1">
    <citation type="submission" date="2021-03" db="EMBL/GenBank/DDBJ databases">
        <authorList>
            <person name="Palmer J.M."/>
        </authorList>
    </citation>
    <scope>NUCLEOTIDE SEQUENCE</scope>
    <source>
        <strain evidence="8">ARV_011</strain>
    </source>
</reference>
<keyword evidence="5" id="KW-0472">Membrane</keyword>
<dbReference type="OrthoDB" id="430207at2759"/>